<dbReference type="HOGENOM" id="CLU_013364_3_3_1"/>
<dbReference type="GO" id="GO:0016787">
    <property type="term" value="F:hydrolase activity"/>
    <property type="evidence" value="ECO:0007669"/>
    <property type="project" value="UniProtKB-KW"/>
</dbReference>
<keyword evidence="2" id="KW-0378">Hydrolase</keyword>
<accession>M7SYP4</accession>
<proteinExistence type="inferred from homology"/>
<feature type="domain" description="Peptidase S33 tripeptidyl aminopeptidase-like C-terminal" evidence="5">
    <location>
        <begin position="391"/>
        <end position="483"/>
    </location>
</feature>
<dbReference type="OMA" id="LNCAYWP"/>
<dbReference type="EMBL" id="KB707405">
    <property type="protein sequence ID" value="EMR62696.1"/>
    <property type="molecule type" value="Genomic_DNA"/>
</dbReference>
<feature type="domain" description="AB hydrolase-1" evidence="4">
    <location>
        <begin position="74"/>
        <end position="248"/>
    </location>
</feature>
<keyword evidence="3" id="KW-0732">Signal</keyword>
<dbReference type="PANTHER" id="PTHR43248:SF30">
    <property type="entry name" value="AB HYDROLASE-1 DOMAIN-CONTAINING PROTEIN"/>
    <property type="match status" value="1"/>
</dbReference>
<dbReference type="Pfam" id="PF00561">
    <property type="entry name" value="Abhydrolase_1"/>
    <property type="match status" value="1"/>
</dbReference>
<dbReference type="InterPro" id="IPR013595">
    <property type="entry name" value="Pept_S33_TAP-like_C"/>
</dbReference>
<evidence type="ECO:0000313" key="7">
    <source>
        <dbReference type="Proteomes" id="UP000012174"/>
    </source>
</evidence>
<evidence type="ECO:0000259" key="4">
    <source>
        <dbReference type="Pfam" id="PF00561"/>
    </source>
</evidence>
<dbReference type="InterPro" id="IPR000073">
    <property type="entry name" value="AB_hydrolase_1"/>
</dbReference>
<evidence type="ECO:0000256" key="3">
    <source>
        <dbReference type="SAM" id="SignalP"/>
    </source>
</evidence>
<gene>
    <name evidence="6" type="ORF">UCREL1_10384</name>
</gene>
<evidence type="ECO:0000259" key="5">
    <source>
        <dbReference type="Pfam" id="PF08386"/>
    </source>
</evidence>
<evidence type="ECO:0000313" key="6">
    <source>
        <dbReference type="EMBL" id="EMR62696.1"/>
    </source>
</evidence>
<organism evidence="6 7">
    <name type="scientific">Eutypa lata (strain UCR-EL1)</name>
    <name type="common">Grapevine dieback disease fungus</name>
    <name type="synonym">Eutypa armeniacae</name>
    <dbReference type="NCBI Taxonomy" id="1287681"/>
    <lineage>
        <taxon>Eukaryota</taxon>
        <taxon>Fungi</taxon>
        <taxon>Dikarya</taxon>
        <taxon>Ascomycota</taxon>
        <taxon>Pezizomycotina</taxon>
        <taxon>Sordariomycetes</taxon>
        <taxon>Xylariomycetidae</taxon>
        <taxon>Xylariales</taxon>
        <taxon>Diatrypaceae</taxon>
        <taxon>Eutypa</taxon>
    </lineage>
</organism>
<dbReference type="Gene3D" id="3.40.50.1820">
    <property type="entry name" value="alpha/beta hydrolase"/>
    <property type="match status" value="1"/>
</dbReference>
<feature type="chain" id="PRO_5004085091" evidence="3">
    <location>
        <begin position="23"/>
        <end position="487"/>
    </location>
</feature>
<dbReference type="SUPFAM" id="SSF53474">
    <property type="entry name" value="alpha/beta-Hydrolases"/>
    <property type="match status" value="1"/>
</dbReference>
<dbReference type="PANTHER" id="PTHR43248">
    <property type="entry name" value="2-SUCCINYL-6-HYDROXY-2,4-CYCLOHEXADIENE-1-CARBOXYLATE SYNTHASE"/>
    <property type="match status" value="1"/>
</dbReference>
<comment type="similarity">
    <text evidence="1">Belongs to the peptidase S33 family.</text>
</comment>
<protein>
    <submittedName>
        <fullName evidence="6">Putative tap domain protein</fullName>
    </submittedName>
</protein>
<evidence type="ECO:0000256" key="2">
    <source>
        <dbReference type="ARBA" id="ARBA00022801"/>
    </source>
</evidence>
<dbReference type="InterPro" id="IPR029058">
    <property type="entry name" value="AB_hydrolase_fold"/>
</dbReference>
<dbReference type="Proteomes" id="UP000012174">
    <property type="component" value="Unassembled WGS sequence"/>
</dbReference>
<dbReference type="KEGG" id="ela:UCREL1_10384"/>
<dbReference type="Pfam" id="PF08386">
    <property type="entry name" value="Abhydrolase_4"/>
    <property type="match status" value="1"/>
</dbReference>
<name>M7SYP4_EUTLA</name>
<dbReference type="OrthoDB" id="425534at2759"/>
<dbReference type="InterPro" id="IPR051601">
    <property type="entry name" value="Serine_prot/Carboxylest_S33"/>
</dbReference>
<keyword evidence="7" id="KW-1185">Reference proteome</keyword>
<dbReference type="AlphaFoldDB" id="M7SYP4"/>
<dbReference type="eggNOG" id="ENOG502QXCY">
    <property type="taxonomic scope" value="Eukaryota"/>
</dbReference>
<feature type="signal peptide" evidence="3">
    <location>
        <begin position="1"/>
        <end position="22"/>
    </location>
</feature>
<evidence type="ECO:0000256" key="1">
    <source>
        <dbReference type="ARBA" id="ARBA00010088"/>
    </source>
</evidence>
<sequence>MMSPISPSALALSLALYGTAAASPLLHRPRHVVNNQFSCNNLNNWDDLNGNETISLGLIRLATTDKSKRIGNLFINPGGPGGPATQIVSAIAGGSKPGIDALLERFDLIGLDPRGVGLSTPVQCDVDLFNKRTPVFTQTREAYEDLVAHNLAVRSDCLAKTGRLLDFVDTISAVKDHEAVRLALGGEKTSFVGLSYGTQLFSQYAQLFPDGIRAMVLDGNLQHSQSESSNLLIESAAYEAVLKQFFAWSADNDDSVLKGEDAQQAWLDVLAKAAAAPIPAPGCDDGPDTGCRSDVTEEEVRLNGQGLLISVANWPTLAQALVEARDSADATLISLAQPLAVGDPYVDSYLFGGNAIQCQDWTHATGSLAAIQQKQELGATFSPLTRGASQTYTIQTRCIGWPAPKNPPKPVSYEGDATLLMVNSNYDPSTSYAWGLGLQSELGDNTVFLTRDGSGHTSFFLGGETAAAEMAYLISLELPPAGTVLES</sequence>
<reference evidence="7" key="1">
    <citation type="journal article" date="2013" name="Genome Announc.">
        <title>Draft genome sequence of the grapevine dieback fungus Eutypa lata UCR-EL1.</title>
        <authorList>
            <person name="Blanco-Ulate B."/>
            <person name="Rolshausen P.E."/>
            <person name="Cantu D."/>
        </authorList>
    </citation>
    <scope>NUCLEOTIDE SEQUENCE [LARGE SCALE GENOMIC DNA]</scope>
    <source>
        <strain evidence="7">UCR-EL1</strain>
    </source>
</reference>